<dbReference type="OrthoDB" id="4778107at2759"/>
<name>A0A1L7X1F0_9HELO</name>
<evidence type="ECO:0000256" key="2">
    <source>
        <dbReference type="SAM" id="MobiDB-lite"/>
    </source>
</evidence>
<proteinExistence type="predicted"/>
<dbReference type="GO" id="GO:0008270">
    <property type="term" value="F:zinc ion binding"/>
    <property type="evidence" value="ECO:0007669"/>
    <property type="project" value="UniProtKB-KW"/>
</dbReference>
<keyword evidence="1" id="KW-0862">Zinc</keyword>
<feature type="compositionally biased region" description="Basic residues" evidence="2">
    <location>
        <begin position="213"/>
        <end position="225"/>
    </location>
</feature>
<protein>
    <recommendedName>
        <fullName evidence="3">C2H2-type domain-containing protein</fullName>
    </recommendedName>
</protein>
<dbReference type="AlphaFoldDB" id="A0A1L7X1F0"/>
<keyword evidence="1" id="KW-0863">Zinc-finger</keyword>
<dbReference type="PROSITE" id="PS50157">
    <property type="entry name" value="ZINC_FINGER_C2H2_2"/>
    <property type="match status" value="1"/>
</dbReference>
<dbReference type="EMBL" id="FJOG01000012">
    <property type="protein sequence ID" value="CZR58851.1"/>
    <property type="molecule type" value="Genomic_DNA"/>
</dbReference>
<sequence>MPSMNSYANPAISNAVNPSAYGYAHGPVPNPNEGWSPHPPPAEGAKSPAVTAAINATAPNPGSVLSKVNSGVCDIDVGTGQMCGQVFGDQPSLRRHMREAHPGAVVNPNRLNTTIQEESAGQLALKSWVRSGGWRAADYVREPGRGPAGGYIDQYATAMEDLARTNPTFAAAYGTHFHRSSAAGSPNPSSSRKRKRGPEPPNEEDPPSPSAGRGKRASAKKKAAKKTGGTRDGLRSSASDGV</sequence>
<gene>
    <name evidence="4" type="ORF">PAC_08743</name>
</gene>
<evidence type="ECO:0000259" key="3">
    <source>
        <dbReference type="PROSITE" id="PS50157"/>
    </source>
</evidence>
<feature type="domain" description="C2H2-type" evidence="3">
    <location>
        <begin position="71"/>
        <end position="103"/>
    </location>
</feature>
<accession>A0A1L7X1F0</accession>
<evidence type="ECO:0000313" key="4">
    <source>
        <dbReference type="EMBL" id="CZR58851.1"/>
    </source>
</evidence>
<evidence type="ECO:0000313" key="5">
    <source>
        <dbReference type="Proteomes" id="UP000184330"/>
    </source>
</evidence>
<organism evidence="4 5">
    <name type="scientific">Phialocephala subalpina</name>
    <dbReference type="NCBI Taxonomy" id="576137"/>
    <lineage>
        <taxon>Eukaryota</taxon>
        <taxon>Fungi</taxon>
        <taxon>Dikarya</taxon>
        <taxon>Ascomycota</taxon>
        <taxon>Pezizomycotina</taxon>
        <taxon>Leotiomycetes</taxon>
        <taxon>Helotiales</taxon>
        <taxon>Mollisiaceae</taxon>
        <taxon>Phialocephala</taxon>
        <taxon>Phialocephala fortinii species complex</taxon>
    </lineage>
</organism>
<dbReference type="InterPro" id="IPR013087">
    <property type="entry name" value="Znf_C2H2_type"/>
</dbReference>
<feature type="region of interest" description="Disordered" evidence="2">
    <location>
        <begin position="178"/>
        <end position="242"/>
    </location>
</feature>
<dbReference type="Proteomes" id="UP000184330">
    <property type="component" value="Unassembled WGS sequence"/>
</dbReference>
<evidence type="ECO:0000256" key="1">
    <source>
        <dbReference type="PROSITE-ProRule" id="PRU00042"/>
    </source>
</evidence>
<feature type="compositionally biased region" description="Low complexity" evidence="2">
    <location>
        <begin position="180"/>
        <end position="190"/>
    </location>
</feature>
<reference evidence="4 5" key="1">
    <citation type="submission" date="2016-03" db="EMBL/GenBank/DDBJ databases">
        <authorList>
            <person name="Ploux O."/>
        </authorList>
    </citation>
    <scope>NUCLEOTIDE SEQUENCE [LARGE SCALE GENOMIC DNA]</scope>
    <source>
        <strain evidence="4 5">UAMH 11012</strain>
    </source>
</reference>
<keyword evidence="5" id="KW-1185">Reference proteome</keyword>
<keyword evidence="1" id="KW-0479">Metal-binding</keyword>